<feature type="region of interest" description="Disordered" evidence="1">
    <location>
        <begin position="33"/>
        <end position="82"/>
    </location>
</feature>
<keyword evidence="3" id="KW-1185">Reference proteome</keyword>
<comment type="caution">
    <text evidence="2">The sequence shown here is derived from an EMBL/GenBank/DDBJ whole genome shotgun (WGS) entry which is preliminary data.</text>
</comment>
<dbReference type="EMBL" id="JBFOLJ010000007">
    <property type="protein sequence ID" value="KAL2520479.1"/>
    <property type="molecule type" value="Genomic_DNA"/>
</dbReference>
<accession>A0ABD1U659</accession>
<dbReference type="Proteomes" id="UP001604277">
    <property type="component" value="Unassembled WGS sequence"/>
</dbReference>
<dbReference type="AlphaFoldDB" id="A0ABD1U659"/>
<name>A0ABD1U659_9LAMI</name>
<protein>
    <submittedName>
        <fullName evidence="2">Uncharacterized protein</fullName>
    </submittedName>
</protein>
<proteinExistence type="predicted"/>
<evidence type="ECO:0000313" key="2">
    <source>
        <dbReference type="EMBL" id="KAL2520479.1"/>
    </source>
</evidence>
<evidence type="ECO:0000256" key="1">
    <source>
        <dbReference type="SAM" id="MobiDB-lite"/>
    </source>
</evidence>
<feature type="compositionally biased region" description="Basic and acidic residues" evidence="1">
    <location>
        <begin position="66"/>
        <end position="76"/>
    </location>
</feature>
<organism evidence="2 3">
    <name type="scientific">Forsythia ovata</name>
    <dbReference type="NCBI Taxonomy" id="205694"/>
    <lineage>
        <taxon>Eukaryota</taxon>
        <taxon>Viridiplantae</taxon>
        <taxon>Streptophyta</taxon>
        <taxon>Embryophyta</taxon>
        <taxon>Tracheophyta</taxon>
        <taxon>Spermatophyta</taxon>
        <taxon>Magnoliopsida</taxon>
        <taxon>eudicotyledons</taxon>
        <taxon>Gunneridae</taxon>
        <taxon>Pentapetalae</taxon>
        <taxon>asterids</taxon>
        <taxon>lamiids</taxon>
        <taxon>Lamiales</taxon>
        <taxon>Oleaceae</taxon>
        <taxon>Forsythieae</taxon>
        <taxon>Forsythia</taxon>
    </lineage>
</organism>
<evidence type="ECO:0000313" key="3">
    <source>
        <dbReference type="Proteomes" id="UP001604277"/>
    </source>
</evidence>
<reference evidence="3" key="1">
    <citation type="submission" date="2024-07" db="EMBL/GenBank/DDBJ databases">
        <title>Two chromosome-level genome assemblies of Korean endemic species Abeliophyllum distichum and Forsythia ovata (Oleaceae).</title>
        <authorList>
            <person name="Jang H."/>
        </authorList>
    </citation>
    <scope>NUCLEOTIDE SEQUENCE [LARGE SCALE GENOMIC DNA]</scope>
</reference>
<gene>
    <name evidence="2" type="ORF">Fot_24402</name>
</gene>
<sequence length="100" mass="11306">MSAILNRTVVMHSGPRPLLPEDEMDDFDFKSLRDQGMSLEQDDSQNQSKPHTDLKILGEAGSSPNHGDEVDQDRPSRSIRQPQLVVSKFLRWSGQGPYQK</sequence>